<reference evidence="3" key="3">
    <citation type="submission" date="2015-06" db="UniProtKB">
        <authorList>
            <consortium name="EnsemblMetazoa"/>
        </authorList>
    </citation>
    <scope>IDENTIFICATION</scope>
</reference>
<evidence type="ECO:0000313" key="2">
    <source>
        <dbReference type="EMBL" id="ELU02833.1"/>
    </source>
</evidence>
<gene>
    <name evidence="2" type="ORF">CAPTEDRAFT_212981</name>
</gene>
<dbReference type="HOGENOM" id="CLU_1205753_0_0_1"/>
<proteinExistence type="predicted"/>
<dbReference type="EMBL" id="AMQN01008694">
    <property type="status" value="NOT_ANNOTATED_CDS"/>
    <property type="molecule type" value="Genomic_DNA"/>
</dbReference>
<reference evidence="2 4" key="2">
    <citation type="journal article" date="2013" name="Nature">
        <title>Insights into bilaterian evolution from three spiralian genomes.</title>
        <authorList>
            <person name="Simakov O."/>
            <person name="Marletaz F."/>
            <person name="Cho S.J."/>
            <person name="Edsinger-Gonzales E."/>
            <person name="Havlak P."/>
            <person name="Hellsten U."/>
            <person name="Kuo D.H."/>
            <person name="Larsson T."/>
            <person name="Lv J."/>
            <person name="Arendt D."/>
            <person name="Savage R."/>
            <person name="Osoegawa K."/>
            <person name="de Jong P."/>
            <person name="Grimwood J."/>
            <person name="Chapman J.A."/>
            <person name="Shapiro H."/>
            <person name="Aerts A."/>
            <person name="Otillar R.P."/>
            <person name="Terry A.Y."/>
            <person name="Boore J.L."/>
            <person name="Grigoriev I.V."/>
            <person name="Lindberg D.R."/>
            <person name="Seaver E.C."/>
            <person name="Weisblat D.A."/>
            <person name="Putnam N.H."/>
            <person name="Rokhsar D.S."/>
        </authorList>
    </citation>
    <scope>NUCLEOTIDE SEQUENCE</scope>
    <source>
        <strain evidence="2 4">I ESC-2004</strain>
    </source>
</reference>
<keyword evidence="4" id="KW-1185">Reference proteome</keyword>
<evidence type="ECO:0000313" key="3">
    <source>
        <dbReference type="EnsemblMetazoa" id="CapteP212981"/>
    </source>
</evidence>
<dbReference type="Proteomes" id="UP000014760">
    <property type="component" value="Unassembled WGS sequence"/>
</dbReference>
<feature type="chain" id="PRO_5008788016" description="Ubiquitin-like domain-containing protein" evidence="1">
    <location>
        <begin position="19"/>
        <end position="230"/>
    </location>
</feature>
<dbReference type="EMBL" id="KB303737">
    <property type="protein sequence ID" value="ELU02833.1"/>
    <property type="molecule type" value="Genomic_DNA"/>
</dbReference>
<reference evidence="4" key="1">
    <citation type="submission" date="2012-12" db="EMBL/GenBank/DDBJ databases">
        <authorList>
            <person name="Hellsten U."/>
            <person name="Grimwood J."/>
            <person name="Chapman J.A."/>
            <person name="Shapiro H."/>
            <person name="Aerts A."/>
            <person name="Otillar R.P."/>
            <person name="Terry A.Y."/>
            <person name="Boore J.L."/>
            <person name="Simakov O."/>
            <person name="Marletaz F."/>
            <person name="Cho S.-J."/>
            <person name="Edsinger-Gonzales E."/>
            <person name="Havlak P."/>
            <person name="Kuo D.-H."/>
            <person name="Larsson T."/>
            <person name="Lv J."/>
            <person name="Arendt D."/>
            <person name="Savage R."/>
            <person name="Osoegawa K."/>
            <person name="de Jong P."/>
            <person name="Lindberg D.R."/>
            <person name="Seaver E.C."/>
            <person name="Weisblat D.A."/>
            <person name="Putnam N.H."/>
            <person name="Grigoriev I.V."/>
            <person name="Rokhsar D.S."/>
        </authorList>
    </citation>
    <scope>NUCLEOTIDE SEQUENCE</scope>
    <source>
        <strain evidence="4">I ESC-2004</strain>
    </source>
</reference>
<name>R7UGA4_CAPTE</name>
<organism evidence="2">
    <name type="scientific">Capitella teleta</name>
    <name type="common">Polychaete worm</name>
    <dbReference type="NCBI Taxonomy" id="283909"/>
    <lineage>
        <taxon>Eukaryota</taxon>
        <taxon>Metazoa</taxon>
        <taxon>Spiralia</taxon>
        <taxon>Lophotrochozoa</taxon>
        <taxon>Annelida</taxon>
        <taxon>Polychaeta</taxon>
        <taxon>Sedentaria</taxon>
        <taxon>Scolecida</taxon>
        <taxon>Capitellidae</taxon>
        <taxon>Capitella</taxon>
    </lineage>
</organism>
<keyword evidence="1" id="KW-0732">Signal</keyword>
<sequence>METVPLEYLCLVITCVLASLCECCDRTAFLACVAPVQSYASRIQVGFTDEKEFLEVCRAMDEVNACVNPVVSECPSSVTMIWKGLEDSFNYMCGEQGVDGVRVAAPVKIRMLETTGLLNGPHNQKEMIYTRYKLLNTEQQKGNTYKELDQLASYGVMDGRFILFWLVENTDGRRNNKERIPKAYVSLRDVNAVRSLVQIVLVSEAVSEIPSRCTALSVQIADISTLAFRS</sequence>
<dbReference type="EnsemblMetazoa" id="CapteT212981">
    <property type="protein sequence ID" value="CapteP212981"/>
    <property type="gene ID" value="CapteG212981"/>
</dbReference>
<dbReference type="AlphaFoldDB" id="R7UGA4"/>
<accession>R7UGA4</accession>
<evidence type="ECO:0000256" key="1">
    <source>
        <dbReference type="SAM" id="SignalP"/>
    </source>
</evidence>
<feature type="signal peptide" evidence="1">
    <location>
        <begin position="1"/>
        <end position="18"/>
    </location>
</feature>
<protein>
    <recommendedName>
        <fullName evidence="5">Ubiquitin-like domain-containing protein</fullName>
    </recommendedName>
</protein>
<evidence type="ECO:0008006" key="5">
    <source>
        <dbReference type="Google" id="ProtNLM"/>
    </source>
</evidence>
<evidence type="ECO:0000313" key="4">
    <source>
        <dbReference type="Proteomes" id="UP000014760"/>
    </source>
</evidence>